<dbReference type="OrthoDB" id="7189659at2"/>
<evidence type="ECO:0000313" key="2">
    <source>
        <dbReference type="Proteomes" id="UP000245073"/>
    </source>
</evidence>
<evidence type="ECO:0000313" key="1">
    <source>
        <dbReference type="EMBL" id="PVM93325.1"/>
    </source>
</evidence>
<gene>
    <name evidence="1" type="ORF">DDF67_03665</name>
</gene>
<reference evidence="1 2" key="1">
    <citation type="submission" date="2018-04" db="EMBL/GenBank/DDBJ databases">
        <title>The genome sequence of Caulobacter sp. 744.</title>
        <authorList>
            <person name="Gao J."/>
            <person name="Sun J."/>
        </authorList>
    </citation>
    <scope>NUCLEOTIDE SEQUENCE [LARGE SCALE GENOMIC DNA]</scope>
    <source>
        <strain evidence="1 2">774</strain>
    </source>
</reference>
<protein>
    <submittedName>
        <fullName evidence="1">Uncharacterized protein</fullName>
    </submittedName>
</protein>
<dbReference type="Proteomes" id="UP000245073">
    <property type="component" value="Unassembled WGS sequence"/>
</dbReference>
<proteinExistence type="predicted"/>
<accession>A0A2T9KBH0</accession>
<organism evidence="1 2">
    <name type="scientific">Caulobacter endophyticus</name>
    <dbReference type="NCBI Taxonomy" id="2172652"/>
    <lineage>
        <taxon>Bacteria</taxon>
        <taxon>Pseudomonadati</taxon>
        <taxon>Pseudomonadota</taxon>
        <taxon>Alphaproteobacteria</taxon>
        <taxon>Caulobacterales</taxon>
        <taxon>Caulobacteraceae</taxon>
        <taxon>Caulobacter</taxon>
    </lineage>
</organism>
<dbReference type="RefSeq" id="WP_109099590.1">
    <property type="nucleotide sequence ID" value="NZ_QDKQ01000019.1"/>
</dbReference>
<dbReference type="EMBL" id="QDKQ01000019">
    <property type="protein sequence ID" value="PVM93325.1"/>
    <property type="molecule type" value="Genomic_DNA"/>
</dbReference>
<keyword evidence="2" id="KW-1185">Reference proteome</keyword>
<dbReference type="AlphaFoldDB" id="A0A2T9KBH0"/>
<name>A0A2T9KBH0_9CAUL</name>
<sequence length="109" mass="11669">MTPSTPYPDGHDALIDSLEVDFAARTVRLRVQVYPEPIHAAERMTMTLDFSGVASFVSTADLRELAENASAGHVNHWHLAEGPGASHIYLVEGYITVTAEAAPALAPAI</sequence>
<comment type="caution">
    <text evidence="1">The sequence shown here is derived from an EMBL/GenBank/DDBJ whole genome shotgun (WGS) entry which is preliminary data.</text>
</comment>